<dbReference type="RefSeq" id="XP_043047253.1">
    <property type="nucleotide sequence ID" value="XM_043193584.1"/>
</dbReference>
<dbReference type="SUPFAM" id="SSF109715">
    <property type="entry name" value="DEK C-terminal domain"/>
    <property type="match status" value="1"/>
</dbReference>
<feature type="compositionally biased region" description="Basic and acidic residues" evidence="1">
    <location>
        <begin position="238"/>
        <end position="251"/>
    </location>
</feature>
<proteinExistence type="predicted"/>
<dbReference type="Gene3D" id="1.10.245.10">
    <property type="entry name" value="SWIB/MDM2 domain"/>
    <property type="match status" value="1"/>
</dbReference>
<dbReference type="InterPro" id="IPR019835">
    <property type="entry name" value="SWIB_domain"/>
</dbReference>
<evidence type="ECO:0000259" key="2">
    <source>
        <dbReference type="PROSITE" id="PS51925"/>
    </source>
</evidence>
<dbReference type="PROSITE" id="PS51998">
    <property type="entry name" value="DEK_C"/>
    <property type="match status" value="1"/>
</dbReference>
<comment type="caution">
    <text evidence="4">The sequence shown here is derived from an EMBL/GenBank/DDBJ whole genome shotgun (WGS) entry which is preliminary data.</text>
</comment>
<accession>A0A9P7V5U8</accession>
<dbReference type="GeneID" id="66116211"/>
<dbReference type="Pfam" id="PF02201">
    <property type="entry name" value="SWIB"/>
    <property type="match status" value="1"/>
</dbReference>
<evidence type="ECO:0000313" key="4">
    <source>
        <dbReference type="EMBL" id="KAG7191701.1"/>
    </source>
</evidence>
<evidence type="ECO:0000313" key="5">
    <source>
        <dbReference type="Proteomes" id="UP000790833"/>
    </source>
</evidence>
<dbReference type="CDD" id="cd10567">
    <property type="entry name" value="SWIB-MDM2_like"/>
    <property type="match status" value="1"/>
</dbReference>
<feature type="domain" description="DM2" evidence="2">
    <location>
        <begin position="162"/>
        <end position="239"/>
    </location>
</feature>
<dbReference type="PANTHER" id="PTHR13844">
    <property type="entry name" value="SWI/SNF-RELATED MATRIX-ASSOCIATED ACTIN-DEPENDENT REGULATOR OF CHROMATIN SUBFAMILY D"/>
    <property type="match status" value="1"/>
</dbReference>
<dbReference type="Proteomes" id="UP000790833">
    <property type="component" value="Unassembled WGS sequence"/>
</dbReference>
<dbReference type="SUPFAM" id="SSF47592">
    <property type="entry name" value="SWIB/MDM2 domain"/>
    <property type="match status" value="1"/>
</dbReference>
<organism evidence="4 5">
    <name type="scientific">Scheffersomyces spartinae</name>
    <dbReference type="NCBI Taxonomy" id="45513"/>
    <lineage>
        <taxon>Eukaryota</taxon>
        <taxon>Fungi</taxon>
        <taxon>Dikarya</taxon>
        <taxon>Ascomycota</taxon>
        <taxon>Saccharomycotina</taxon>
        <taxon>Pichiomycetes</taxon>
        <taxon>Debaryomycetaceae</taxon>
        <taxon>Scheffersomyces</taxon>
    </lineage>
</organism>
<dbReference type="PROSITE" id="PS51925">
    <property type="entry name" value="SWIB_MDM2"/>
    <property type="match status" value="1"/>
</dbReference>
<dbReference type="InterPro" id="IPR003121">
    <property type="entry name" value="SWIB_MDM2_domain"/>
</dbReference>
<feature type="compositionally biased region" description="Acidic residues" evidence="1">
    <location>
        <begin position="88"/>
        <end position="97"/>
    </location>
</feature>
<dbReference type="OrthoDB" id="10251073at2759"/>
<reference evidence="4" key="1">
    <citation type="submission" date="2021-03" db="EMBL/GenBank/DDBJ databases">
        <authorList>
            <person name="Palmer J.M."/>
        </authorList>
    </citation>
    <scope>NUCLEOTIDE SEQUENCE</scope>
    <source>
        <strain evidence="4">ARV_011</strain>
    </source>
</reference>
<keyword evidence="5" id="KW-1185">Reference proteome</keyword>
<evidence type="ECO:0000256" key="1">
    <source>
        <dbReference type="SAM" id="MobiDB-lite"/>
    </source>
</evidence>
<protein>
    <recommendedName>
        <fullName evidence="6">DM2 domain-containing protein</fullName>
    </recommendedName>
</protein>
<feature type="domain" description="DEK-C" evidence="3">
    <location>
        <begin position="4"/>
        <end position="59"/>
    </location>
</feature>
<evidence type="ECO:0000259" key="3">
    <source>
        <dbReference type="PROSITE" id="PS51998"/>
    </source>
</evidence>
<dbReference type="InterPro" id="IPR036885">
    <property type="entry name" value="SWIB_MDM2_dom_sf"/>
</dbReference>
<gene>
    <name evidence="4" type="ORF">KQ657_002837</name>
</gene>
<sequence length="281" mass="32361">MSDEYDGSKYLATVDAILSVADLELITVKRIRNALQELFGVDLLPHKVCIRKQQTSQTAMYYTNRQKQINALIKTRYWDLADKRKAEEEDEDDEEETSTTKVKVKSDSERLKEIEKKDALLAAKLQRMDSKRYSTRSVDKPRETKKIITKKRQLSTKQKNTGFNKEMALSPELSQVVQTNLCSRPQVVKLMWKYIKESELQDPTDKRKIICDEKLRALFKKPSVGAFEMNKILSKHIFPKDDTQTESKINGEKSPPYPITASSEEPGMQSELLDMSDIDSS</sequence>
<feature type="region of interest" description="Disordered" evidence="1">
    <location>
        <begin position="238"/>
        <end position="281"/>
    </location>
</feature>
<dbReference type="Pfam" id="PF08766">
    <property type="entry name" value="DEK_C"/>
    <property type="match status" value="1"/>
</dbReference>
<name>A0A9P7V5U8_9ASCO</name>
<dbReference type="InterPro" id="IPR014876">
    <property type="entry name" value="DEK_C"/>
</dbReference>
<dbReference type="SMART" id="SM00151">
    <property type="entry name" value="SWIB"/>
    <property type="match status" value="1"/>
</dbReference>
<dbReference type="EMBL" id="JAHMUF010000024">
    <property type="protein sequence ID" value="KAG7191701.1"/>
    <property type="molecule type" value="Genomic_DNA"/>
</dbReference>
<dbReference type="AlphaFoldDB" id="A0A9P7V5U8"/>
<evidence type="ECO:0008006" key="6">
    <source>
        <dbReference type="Google" id="ProtNLM"/>
    </source>
</evidence>
<feature type="region of interest" description="Disordered" evidence="1">
    <location>
        <begin position="85"/>
        <end position="108"/>
    </location>
</feature>